<proteinExistence type="predicted"/>
<dbReference type="RefSeq" id="WP_378297989.1">
    <property type="nucleotide sequence ID" value="NZ_JBHULX010000003.1"/>
</dbReference>
<dbReference type="EMBL" id="JBHULX010000003">
    <property type="protein sequence ID" value="MFD2590089.1"/>
    <property type="molecule type" value="Genomic_DNA"/>
</dbReference>
<dbReference type="SMART" id="SM00671">
    <property type="entry name" value="SEL1"/>
    <property type="match status" value="5"/>
</dbReference>
<organism evidence="1 2">
    <name type="scientific">Aquimarina hainanensis</name>
    <dbReference type="NCBI Taxonomy" id="1578017"/>
    <lineage>
        <taxon>Bacteria</taxon>
        <taxon>Pseudomonadati</taxon>
        <taxon>Bacteroidota</taxon>
        <taxon>Flavobacteriia</taxon>
        <taxon>Flavobacteriales</taxon>
        <taxon>Flavobacteriaceae</taxon>
        <taxon>Aquimarina</taxon>
    </lineage>
</organism>
<reference evidence="2" key="1">
    <citation type="journal article" date="2019" name="Int. J. Syst. Evol. Microbiol.">
        <title>The Global Catalogue of Microorganisms (GCM) 10K type strain sequencing project: providing services to taxonomists for standard genome sequencing and annotation.</title>
        <authorList>
            <consortium name="The Broad Institute Genomics Platform"/>
            <consortium name="The Broad Institute Genome Sequencing Center for Infectious Disease"/>
            <person name="Wu L."/>
            <person name="Ma J."/>
        </authorList>
    </citation>
    <scope>NUCLEOTIDE SEQUENCE [LARGE SCALE GENOMIC DNA]</scope>
    <source>
        <strain evidence="2">KCTC 42423</strain>
    </source>
</reference>
<dbReference type="PANTHER" id="PTHR11102">
    <property type="entry name" value="SEL-1-LIKE PROTEIN"/>
    <property type="match status" value="1"/>
</dbReference>
<dbReference type="InterPro" id="IPR050767">
    <property type="entry name" value="Sel1_AlgK"/>
</dbReference>
<accession>A0ABW5N5A7</accession>
<dbReference type="InterPro" id="IPR006597">
    <property type="entry name" value="Sel1-like"/>
</dbReference>
<dbReference type="InterPro" id="IPR011990">
    <property type="entry name" value="TPR-like_helical_dom_sf"/>
</dbReference>
<dbReference type="SUPFAM" id="SSF81901">
    <property type="entry name" value="HCP-like"/>
    <property type="match status" value="2"/>
</dbReference>
<evidence type="ECO:0000313" key="1">
    <source>
        <dbReference type="EMBL" id="MFD2590089.1"/>
    </source>
</evidence>
<name>A0ABW5N5A7_9FLAO</name>
<comment type="caution">
    <text evidence="1">The sequence shown here is derived from an EMBL/GenBank/DDBJ whole genome shotgun (WGS) entry which is preliminary data.</text>
</comment>
<protein>
    <submittedName>
        <fullName evidence="1">Tetratricopeptide repeat protein</fullName>
    </submittedName>
</protein>
<dbReference type="Gene3D" id="1.25.40.10">
    <property type="entry name" value="Tetratricopeptide repeat domain"/>
    <property type="match status" value="2"/>
</dbReference>
<keyword evidence="2" id="KW-1185">Reference proteome</keyword>
<evidence type="ECO:0000313" key="2">
    <source>
        <dbReference type="Proteomes" id="UP001597459"/>
    </source>
</evidence>
<gene>
    <name evidence="1" type="ORF">ACFSTE_04555</name>
</gene>
<dbReference type="Proteomes" id="UP001597459">
    <property type="component" value="Unassembled WGS sequence"/>
</dbReference>
<sequence length="278" mass="31649">MTHFEKAQKIQQKILRGDLEVGILNPKEIETMVTLYTKAKDAKSWYELGMIYYKGIGVEQDAEKAVYFFELAATSGYGIDAWIKYIKIAYFAKLDSIPPGKIIKLIEQLKDKDPTGEIYLLKGYMLYMGYVYEDNEKVSYLMHQKSAEKGNAEAMFELFIYYSQGIGVEVNLEKAIEWCRKASEHNNPRAMYNLGAYYATGYQSIPVDIQKTISFYTKAANLGHGKAAGQLAAMYVTGEEVDKDDTLAKKFYLLALENGYEVDFLFEDLGLKTINIDD</sequence>
<dbReference type="PANTHER" id="PTHR11102:SF160">
    <property type="entry name" value="ERAD-ASSOCIATED E3 UBIQUITIN-PROTEIN LIGASE COMPONENT HRD3"/>
    <property type="match status" value="1"/>
</dbReference>
<dbReference type="Pfam" id="PF08238">
    <property type="entry name" value="Sel1"/>
    <property type="match status" value="5"/>
</dbReference>